<name>A0A546XMI2_AGRTU</name>
<proteinExistence type="predicted"/>
<evidence type="ECO:0000313" key="5">
    <source>
        <dbReference type="Proteomes" id="UP000317023"/>
    </source>
</evidence>
<evidence type="ECO:0000313" key="4">
    <source>
        <dbReference type="EMBL" id="TRB01970.1"/>
    </source>
</evidence>
<dbReference type="InterPro" id="IPR011042">
    <property type="entry name" value="6-blade_b-propeller_TolB-like"/>
</dbReference>
<dbReference type="RefSeq" id="WP_142859539.1">
    <property type="nucleotide sequence ID" value="NZ_SGOE01000010.1"/>
</dbReference>
<keyword evidence="1" id="KW-0677">Repeat</keyword>
<dbReference type="AlphaFoldDB" id="A0A546XMI2"/>
<dbReference type="Proteomes" id="UP000317023">
    <property type="component" value="Unassembled WGS sequence"/>
</dbReference>
<evidence type="ECO:0000256" key="3">
    <source>
        <dbReference type="SAM" id="SignalP"/>
    </source>
</evidence>
<comment type="caution">
    <text evidence="4">The sequence shown here is derived from an EMBL/GenBank/DDBJ whole genome shotgun (WGS) entry which is preliminary data.</text>
</comment>
<dbReference type="InterPro" id="IPR001258">
    <property type="entry name" value="NHL_repeat"/>
</dbReference>
<gene>
    <name evidence="4" type="ORF">EXN61_24380</name>
</gene>
<dbReference type="EMBL" id="SGOE01000010">
    <property type="protein sequence ID" value="TRB01970.1"/>
    <property type="molecule type" value="Genomic_DNA"/>
</dbReference>
<dbReference type="GO" id="GO:0043161">
    <property type="term" value="P:proteasome-mediated ubiquitin-dependent protein catabolic process"/>
    <property type="evidence" value="ECO:0007669"/>
    <property type="project" value="TreeGrafter"/>
</dbReference>
<evidence type="ECO:0008006" key="6">
    <source>
        <dbReference type="Google" id="ProtNLM"/>
    </source>
</evidence>
<dbReference type="PROSITE" id="PS51125">
    <property type="entry name" value="NHL"/>
    <property type="match status" value="1"/>
</dbReference>
<organism evidence="4 5">
    <name type="scientific">Agrobacterium tumefaciens</name>
    <dbReference type="NCBI Taxonomy" id="358"/>
    <lineage>
        <taxon>Bacteria</taxon>
        <taxon>Pseudomonadati</taxon>
        <taxon>Pseudomonadota</taxon>
        <taxon>Alphaproteobacteria</taxon>
        <taxon>Hyphomicrobiales</taxon>
        <taxon>Rhizobiaceae</taxon>
        <taxon>Rhizobium/Agrobacterium group</taxon>
        <taxon>Agrobacterium</taxon>
        <taxon>Agrobacterium tumefaciens complex</taxon>
    </lineage>
</organism>
<accession>A0A546XMI2</accession>
<evidence type="ECO:0000256" key="1">
    <source>
        <dbReference type="ARBA" id="ARBA00022737"/>
    </source>
</evidence>
<keyword evidence="3" id="KW-0732">Signal</keyword>
<feature type="chain" id="PRO_5022180412" description="NHL repeat containing protein" evidence="3">
    <location>
        <begin position="39"/>
        <end position="368"/>
    </location>
</feature>
<feature type="signal peptide" evidence="3">
    <location>
        <begin position="1"/>
        <end position="38"/>
    </location>
</feature>
<dbReference type="InterPro" id="IPR050952">
    <property type="entry name" value="TRIM-NHL_E3_ligases"/>
</dbReference>
<dbReference type="PANTHER" id="PTHR24104">
    <property type="entry name" value="E3 UBIQUITIN-PROTEIN LIGASE NHLRC1-RELATED"/>
    <property type="match status" value="1"/>
</dbReference>
<evidence type="ECO:0000256" key="2">
    <source>
        <dbReference type="PROSITE-ProRule" id="PRU00504"/>
    </source>
</evidence>
<sequence length="368" mass="38664">MSVPVSLSVKASFRAAVSAGGSLLFTLACISAGAPASAQESYSQDRSFPEISRFNMQNVSWMTLSPAGDQLYMVQRGTPAVSIWTLDGRLVSSWSTDWLGEPHSLSFQKTAKGEIFAWITDMAPPNTAGGAFGHCIKKFTPDGNYLGSIGVCGADSQGSSLDPIQFDKVTDVAFDANGLMWVTDGDVGGLNNRVLSLDPETGKVLQVWSAPNNKAGTGPGQFNLPHAITTDHCNRIFIADALNNRVQIFEQDGTFLQQLQCFGTLGVYGLALGNDAATSAQLFVSSSTTTFTGAGNVQIFPVSADCKAPLPVENGCQGATNIAISLPQGTSGSALHNIAVAQQDSAFFIAPLGGNLSPQKWTRTPSGQ</sequence>
<reference evidence="4 5" key="1">
    <citation type="journal article" date="2019" name="Appl. Microbiol. Biotechnol.">
        <title>Differential efficiency of wild type rhizogenic strains for rol gene transformation of plants.</title>
        <authorList>
            <person name="Desmet S."/>
            <person name="De Keyser E."/>
            <person name="Van Vaerenbergh J."/>
            <person name="Baeyen S."/>
            <person name="Van Huylenbroeck J."/>
            <person name="Geelen D."/>
            <person name="Dhooghe E."/>
        </authorList>
    </citation>
    <scope>NUCLEOTIDE SEQUENCE [LARGE SCALE GENOMIC DNA]</scope>
    <source>
        <strain evidence="4 5">MAFF210266</strain>
    </source>
</reference>
<dbReference type="GO" id="GO:0061630">
    <property type="term" value="F:ubiquitin protein ligase activity"/>
    <property type="evidence" value="ECO:0007669"/>
    <property type="project" value="TreeGrafter"/>
</dbReference>
<feature type="repeat" description="NHL" evidence="2">
    <location>
        <begin position="216"/>
        <end position="252"/>
    </location>
</feature>
<dbReference type="SUPFAM" id="SSF63829">
    <property type="entry name" value="Calcium-dependent phosphotriesterase"/>
    <property type="match status" value="1"/>
</dbReference>
<protein>
    <recommendedName>
        <fullName evidence="6">NHL repeat containing protein</fullName>
    </recommendedName>
</protein>
<dbReference type="GO" id="GO:0000209">
    <property type="term" value="P:protein polyubiquitination"/>
    <property type="evidence" value="ECO:0007669"/>
    <property type="project" value="TreeGrafter"/>
</dbReference>
<dbReference type="Gene3D" id="2.120.10.30">
    <property type="entry name" value="TolB, C-terminal domain"/>
    <property type="match status" value="1"/>
</dbReference>
<dbReference type="PANTHER" id="PTHR24104:SF31">
    <property type="entry name" value="NHL REPEAT-CONTAINING PROTEIN 3"/>
    <property type="match status" value="1"/>
</dbReference>